<evidence type="ECO:0000313" key="2">
    <source>
        <dbReference type="EMBL" id="MBE3637759.1"/>
    </source>
</evidence>
<gene>
    <name evidence="2" type="ORF">ICN82_06015</name>
</gene>
<dbReference type="RefSeq" id="WP_193180738.1">
    <property type="nucleotide sequence ID" value="NZ_JACVXA010000012.1"/>
</dbReference>
<dbReference type="AlphaFoldDB" id="A0A8J6YWW3"/>
<name>A0A8J6YWW3_9RHOB</name>
<organism evidence="2 3">
    <name type="scientific">Mangrovicoccus algicola</name>
    <dbReference type="NCBI Taxonomy" id="2771008"/>
    <lineage>
        <taxon>Bacteria</taxon>
        <taxon>Pseudomonadati</taxon>
        <taxon>Pseudomonadota</taxon>
        <taxon>Alphaproteobacteria</taxon>
        <taxon>Rhodobacterales</taxon>
        <taxon>Paracoccaceae</taxon>
        <taxon>Mangrovicoccus</taxon>
    </lineage>
</organism>
<evidence type="ECO:0000256" key="1">
    <source>
        <dbReference type="SAM" id="MobiDB-lite"/>
    </source>
</evidence>
<dbReference type="EMBL" id="JACVXA010000012">
    <property type="protein sequence ID" value="MBE3637759.1"/>
    <property type="molecule type" value="Genomic_DNA"/>
</dbReference>
<proteinExistence type="predicted"/>
<protein>
    <submittedName>
        <fullName evidence="2">Uncharacterized protein</fullName>
    </submittedName>
</protein>
<feature type="region of interest" description="Disordered" evidence="1">
    <location>
        <begin position="80"/>
        <end position="115"/>
    </location>
</feature>
<sequence>MSMFRAAFLSLLVIALLPWGTWIHAARAAEAAPYRVAAPERAEPRQTISPRSASTLSRCQMATGLPLPGCSLFTAAPGGAGLPGSPDAAQPRPAAGTRMGALHDPAGPFIPPRRS</sequence>
<reference evidence="2" key="1">
    <citation type="submission" date="2020-09" db="EMBL/GenBank/DDBJ databases">
        <title>A novel bacterium of genus Mangrovicoccus, isolated from South China Sea.</title>
        <authorList>
            <person name="Huang H."/>
            <person name="Mo K."/>
            <person name="Hu Y."/>
        </authorList>
    </citation>
    <scope>NUCLEOTIDE SEQUENCE</scope>
    <source>
        <strain evidence="2">HB182678</strain>
    </source>
</reference>
<keyword evidence="3" id="KW-1185">Reference proteome</keyword>
<accession>A0A8J6YWW3</accession>
<comment type="caution">
    <text evidence="2">The sequence shown here is derived from an EMBL/GenBank/DDBJ whole genome shotgun (WGS) entry which is preliminary data.</text>
</comment>
<evidence type="ECO:0000313" key="3">
    <source>
        <dbReference type="Proteomes" id="UP000609121"/>
    </source>
</evidence>
<dbReference type="Proteomes" id="UP000609121">
    <property type="component" value="Unassembled WGS sequence"/>
</dbReference>